<reference evidence="2" key="1">
    <citation type="submission" date="2019-12" db="UniProtKB">
        <authorList>
            <consortium name="WormBaseParasite"/>
        </authorList>
    </citation>
    <scope>IDENTIFICATION</scope>
</reference>
<sequence>MAYLDKVVVNLSSVTLNSAEKCFLSKGLNFVLTPKDPPILDADKGNVVVLLNRHDYLAKINALLDTDIYRPLKSDPPSRHTALSLVRWDCSRD</sequence>
<accession>A0A5S6QH01</accession>
<proteinExistence type="predicted"/>
<dbReference type="AlphaFoldDB" id="A0A5S6QH01"/>
<protein>
    <submittedName>
        <fullName evidence="2">Uncharacterized protein</fullName>
    </submittedName>
</protein>
<keyword evidence="1" id="KW-1185">Reference proteome</keyword>
<evidence type="ECO:0000313" key="2">
    <source>
        <dbReference type="WBParaSite" id="TMUE_2000006479.1"/>
    </source>
</evidence>
<organism evidence="1 2">
    <name type="scientific">Trichuris muris</name>
    <name type="common">Mouse whipworm</name>
    <dbReference type="NCBI Taxonomy" id="70415"/>
    <lineage>
        <taxon>Eukaryota</taxon>
        <taxon>Metazoa</taxon>
        <taxon>Ecdysozoa</taxon>
        <taxon>Nematoda</taxon>
        <taxon>Enoplea</taxon>
        <taxon>Dorylaimia</taxon>
        <taxon>Trichinellida</taxon>
        <taxon>Trichuridae</taxon>
        <taxon>Trichuris</taxon>
    </lineage>
</organism>
<dbReference type="Proteomes" id="UP000046395">
    <property type="component" value="Unassembled WGS sequence"/>
</dbReference>
<dbReference type="WBParaSite" id="TMUE_2000006479.1">
    <property type="protein sequence ID" value="TMUE_2000006479.1"/>
    <property type="gene ID" value="WBGene00291841"/>
</dbReference>
<name>A0A5S6QH01_TRIMR</name>
<evidence type="ECO:0000313" key="1">
    <source>
        <dbReference type="Proteomes" id="UP000046395"/>
    </source>
</evidence>